<keyword evidence="2" id="KW-1185">Reference proteome</keyword>
<accession>A0ACB0JWD5</accession>
<comment type="caution">
    <text evidence="1">The sequence shown here is derived from an EMBL/GenBank/DDBJ whole genome shotgun (WGS) entry which is preliminary data.</text>
</comment>
<proteinExistence type="predicted"/>
<reference evidence="1" key="1">
    <citation type="submission" date="2023-10" db="EMBL/GenBank/DDBJ databases">
        <authorList>
            <person name="Rodriguez Cubillos JULIANA M."/>
            <person name="De Vega J."/>
        </authorList>
    </citation>
    <scope>NUCLEOTIDE SEQUENCE</scope>
</reference>
<sequence>MMMMMMMIDEVVIAEGIVEIEEDNLQKRFVVPQPQRLVEYHYQETALVILVEEILAEFLFLKENSMEDHFPVLNSKFQENSMEDHFLVSSLLFLVEVLNLILEVIQPWCVVVSQRKQRSSSCGEARSPASNQSLRERKKQSAGCCWFIWRVKNK</sequence>
<organism evidence="1 2">
    <name type="scientific">Trifolium pratense</name>
    <name type="common">Red clover</name>
    <dbReference type="NCBI Taxonomy" id="57577"/>
    <lineage>
        <taxon>Eukaryota</taxon>
        <taxon>Viridiplantae</taxon>
        <taxon>Streptophyta</taxon>
        <taxon>Embryophyta</taxon>
        <taxon>Tracheophyta</taxon>
        <taxon>Spermatophyta</taxon>
        <taxon>Magnoliopsida</taxon>
        <taxon>eudicotyledons</taxon>
        <taxon>Gunneridae</taxon>
        <taxon>Pentapetalae</taxon>
        <taxon>rosids</taxon>
        <taxon>fabids</taxon>
        <taxon>Fabales</taxon>
        <taxon>Fabaceae</taxon>
        <taxon>Papilionoideae</taxon>
        <taxon>50 kb inversion clade</taxon>
        <taxon>NPAAA clade</taxon>
        <taxon>Hologalegina</taxon>
        <taxon>IRL clade</taxon>
        <taxon>Trifolieae</taxon>
        <taxon>Trifolium</taxon>
    </lineage>
</organism>
<gene>
    <name evidence="1" type="ORF">MILVUS5_LOCUS16539</name>
</gene>
<name>A0ACB0JWD5_TRIPR</name>
<evidence type="ECO:0000313" key="1">
    <source>
        <dbReference type="EMBL" id="CAJ2648149.1"/>
    </source>
</evidence>
<dbReference type="Proteomes" id="UP001177021">
    <property type="component" value="Unassembled WGS sequence"/>
</dbReference>
<dbReference type="EMBL" id="CASHSV030000109">
    <property type="protein sequence ID" value="CAJ2648149.1"/>
    <property type="molecule type" value="Genomic_DNA"/>
</dbReference>
<protein>
    <submittedName>
        <fullName evidence="1">Uncharacterized protein</fullName>
    </submittedName>
</protein>
<evidence type="ECO:0000313" key="2">
    <source>
        <dbReference type="Proteomes" id="UP001177021"/>
    </source>
</evidence>